<dbReference type="Proteomes" id="UP001052739">
    <property type="component" value="Unassembled WGS sequence"/>
</dbReference>
<name>A0ABQ3P0T7_9ACTN</name>
<protein>
    <recommendedName>
        <fullName evidence="2">Transposase IS110-like N-terminal domain-containing protein</fullName>
    </recommendedName>
</protein>
<feature type="compositionally biased region" description="Low complexity" evidence="1">
    <location>
        <begin position="193"/>
        <end position="207"/>
    </location>
</feature>
<sequence length="356" mass="38984">MTWWHSNLDDCGAALAIGILLNHDQLVHYISGRAIHRASESYRGEGKTDAKDAAIIADQTASAAICTPCAPAMKPSPDLKILTGRRMDLVADRTRTVNRLGAQLTGIFPGLERALDLTNKGPLTLLTGYQTPAAIRRLGARRLETWLRNRKVLRADQLAQAAVEAAERQHTSLPGVKLTCPSWCTPWPRRCRPSTNRSPRSTSSSRPGFRDHRHFEVITSMPGLGIHLSVPSSWPPPAATCPSSVLPTASPASAASRRSRATPERSAATCGRPQRYQTDAPTRPLHLSAVQHPTGSDSSHAVLRSQTRRRQASHPSRPCPRPPPSQRPWALLRDGRCYELTAADRPRSLTDGIRNH</sequence>
<accession>A0ABQ3P0T7</accession>
<feature type="region of interest" description="Disordered" evidence="1">
    <location>
        <begin position="189"/>
        <end position="212"/>
    </location>
</feature>
<keyword evidence="4" id="KW-1185">Reference proteome</keyword>
<feature type="compositionally biased region" description="Low complexity" evidence="1">
    <location>
        <begin position="242"/>
        <end position="256"/>
    </location>
</feature>
<dbReference type="Pfam" id="PF01548">
    <property type="entry name" value="DEDD_Tnp_IS110"/>
    <property type="match status" value="1"/>
</dbReference>
<reference evidence="3" key="1">
    <citation type="submission" date="2024-05" db="EMBL/GenBank/DDBJ databases">
        <title>Whole genome shotgun sequence of Streptomyces hydrogenans NBRC 13475.</title>
        <authorList>
            <person name="Komaki H."/>
            <person name="Tamura T."/>
        </authorList>
    </citation>
    <scope>NUCLEOTIDE SEQUENCE</scope>
    <source>
        <strain evidence="3">NBRC 13475</strain>
    </source>
</reference>
<comment type="caution">
    <text evidence="3">The sequence shown here is derived from an EMBL/GenBank/DDBJ whole genome shotgun (WGS) entry which is preliminary data.</text>
</comment>
<evidence type="ECO:0000313" key="3">
    <source>
        <dbReference type="EMBL" id="GHI18636.1"/>
    </source>
</evidence>
<dbReference type="EMBL" id="BNDW01000001">
    <property type="protein sequence ID" value="GHI18636.1"/>
    <property type="molecule type" value="Genomic_DNA"/>
</dbReference>
<gene>
    <name evidence="3" type="ORF">Shyd_00070</name>
</gene>
<dbReference type="InterPro" id="IPR002525">
    <property type="entry name" value="Transp_IS110-like_N"/>
</dbReference>
<organism evidence="3 4">
    <name type="scientific">Streptomyces hydrogenans</name>
    <dbReference type="NCBI Taxonomy" id="1873719"/>
    <lineage>
        <taxon>Bacteria</taxon>
        <taxon>Bacillati</taxon>
        <taxon>Actinomycetota</taxon>
        <taxon>Actinomycetes</taxon>
        <taxon>Kitasatosporales</taxon>
        <taxon>Streptomycetaceae</taxon>
        <taxon>Streptomyces</taxon>
    </lineage>
</organism>
<feature type="compositionally biased region" description="Pro residues" evidence="1">
    <location>
        <begin position="317"/>
        <end position="326"/>
    </location>
</feature>
<evidence type="ECO:0000256" key="1">
    <source>
        <dbReference type="SAM" id="MobiDB-lite"/>
    </source>
</evidence>
<evidence type="ECO:0000313" key="4">
    <source>
        <dbReference type="Proteomes" id="UP001052739"/>
    </source>
</evidence>
<evidence type="ECO:0000259" key="2">
    <source>
        <dbReference type="Pfam" id="PF01548"/>
    </source>
</evidence>
<proteinExistence type="predicted"/>
<feature type="domain" description="Transposase IS110-like N-terminal" evidence="2">
    <location>
        <begin position="13"/>
        <end position="109"/>
    </location>
</feature>
<feature type="region of interest" description="Disordered" evidence="1">
    <location>
        <begin position="236"/>
        <end position="328"/>
    </location>
</feature>